<reference evidence="3 4" key="1">
    <citation type="journal article" date="2010" name="J. Bacteriol.">
        <title>Genome sequence of Lentisphaera araneosa HTCC2155T, the type species of the order Lentisphaerales in the phylum Lentisphaerae.</title>
        <authorList>
            <person name="Thrash J.C."/>
            <person name="Cho J.C."/>
            <person name="Vergin K.L."/>
            <person name="Morris R.M."/>
            <person name="Giovannoni S.J."/>
        </authorList>
    </citation>
    <scope>NUCLEOTIDE SEQUENCE [LARGE SCALE GENOMIC DNA]</scope>
    <source>
        <strain evidence="3 4">HTCC2155</strain>
    </source>
</reference>
<dbReference type="InterPro" id="IPR019734">
    <property type="entry name" value="TPR_rpt"/>
</dbReference>
<evidence type="ECO:0000256" key="1">
    <source>
        <dbReference type="PROSITE-ProRule" id="PRU00339"/>
    </source>
</evidence>
<keyword evidence="4" id="KW-1185">Reference proteome</keyword>
<dbReference type="EMBL" id="ABCK01000015">
    <property type="protein sequence ID" value="EDM26591.1"/>
    <property type="molecule type" value="Genomic_DNA"/>
</dbReference>
<sequence length="269" mass="30894">MNSPSRKFFLASKLFALSLLSTIFFASCQRPDATEALAEVEKLFEENNWEKAAYQLKSMLDLGEEHPRIYALYAYVQNRRGLNQEVEKFILKAYPTDSTPDPQIMAMIGRIYLERGDYPEAIKALDLAYRNDLNNPIPLRLLMLAEINNCRKADGSYDIEKYIKSAKGLKYLMGRKQLRDEVFYNHVAIKEITREGNKNYIMPFLQKADTLAPGNPSTTLNAAIALDTIYKVPKLARIRYAKFLKMTEGTKDPQIPAVERRLRQLQGLQ</sequence>
<dbReference type="STRING" id="313628.LNTAR_02247"/>
<dbReference type="Gene3D" id="1.25.40.10">
    <property type="entry name" value="Tetratricopeptide repeat domain"/>
    <property type="match status" value="1"/>
</dbReference>
<name>A6DP59_9BACT</name>
<feature type="chain" id="PRO_5002694598" evidence="2">
    <location>
        <begin position="27"/>
        <end position="269"/>
    </location>
</feature>
<proteinExistence type="predicted"/>
<dbReference type="AlphaFoldDB" id="A6DP59"/>
<accession>A6DP59</accession>
<keyword evidence="1" id="KW-0802">TPR repeat</keyword>
<dbReference type="Proteomes" id="UP000004947">
    <property type="component" value="Unassembled WGS sequence"/>
</dbReference>
<feature type="repeat" description="TPR" evidence="1">
    <location>
        <begin position="102"/>
        <end position="135"/>
    </location>
</feature>
<feature type="signal peptide" evidence="2">
    <location>
        <begin position="1"/>
        <end position="26"/>
    </location>
</feature>
<comment type="caution">
    <text evidence="3">The sequence shown here is derived from an EMBL/GenBank/DDBJ whole genome shotgun (WGS) entry which is preliminary data.</text>
</comment>
<gene>
    <name evidence="3" type="ORF">LNTAR_02247</name>
</gene>
<dbReference type="PROSITE" id="PS51257">
    <property type="entry name" value="PROKAR_LIPOPROTEIN"/>
    <property type="match status" value="1"/>
</dbReference>
<evidence type="ECO:0000256" key="2">
    <source>
        <dbReference type="SAM" id="SignalP"/>
    </source>
</evidence>
<dbReference type="SUPFAM" id="SSF48452">
    <property type="entry name" value="TPR-like"/>
    <property type="match status" value="1"/>
</dbReference>
<protein>
    <submittedName>
        <fullName evidence="3">DNA primase</fullName>
    </submittedName>
</protein>
<dbReference type="PROSITE" id="PS50005">
    <property type="entry name" value="TPR"/>
    <property type="match status" value="1"/>
</dbReference>
<keyword evidence="2" id="KW-0732">Signal</keyword>
<dbReference type="InterPro" id="IPR011990">
    <property type="entry name" value="TPR-like_helical_dom_sf"/>
</dbReference>
<organism evidence="3 4">
    <name type="scientific">Lentisphaera araneosa HTCC2155</name>
    <dbReference type="NCBI Taxonomy" id="313628"/>
    <lineage>
        <taxon>Bacteria</taxon>
        <taxon>Pseudomonadati</taxon>
        <taxon>Lentisphaerota</taxon>
        <taxon>Lentisphaeria</taxon>
        <taxon>Lentisphaerales</taxon>
        <taxon>Lentisphaeraceae</taxon>
        <taxon>Lentisphaera</taxon>
    </lineage>
</organism>
<dbReference type="RefSeq" id="WP_007279642.1">
    <property type="nucleotide sequence ID" value="NZ_ABCK01000015.1"/>
</dbReference>
<dbReference type="OrthoDB" id="507476at2"/>
<evidence type="ECO:0000313" key="4">
    <source>
        <dbReference type="Proteomes" id="UP000004947"/>
    </source>
</evidence>
<evidence type="ECO:0000313" key="3">
    <source>
        <dbReference type="EMBL" id="EDM26591.1"/>
    </source>
</evidence>